<name>A0A3B0YT53_9ZZZZ</name>
<accession>A0A3B0YT53</accession>
<organism evidence="1">
    <name type="scientific">hydrothermal vent metagenome</name>
    <dbReference type="NCBI Taxonomy" id="652676"/>
    <lineage>
        <taxon>unclassified sequences</taxon>
        <taxon>metagenomes</taxon>
        <taxon>ecological metagenomes</taxon>
    </lineage>
</organism>
<protein>
    <submittedName>
        <fullName evidence="1">Uncharacterized protein</fullName>
    </submittedName>
</protein>
<dbReference type="EMBL" id="UOFL01000250">
    <property type="protein sequence ID" value="VAW82651.1"/>
    <property type="molecule type" value="Genomic_DNA"/>
</dbReference>
<sequence length="69" mass="8018">MIKFYKMLLITLCLISLTQCTEQDPEPVKPATHNPMFQHQINALKRAKKVNQIILDAAKKKRKKINNID</sequence>
<reference evidence="1" key="1">
    <citation type="submission" date="2018-06" db="EMBL/GenBank/DDBJ databases">
        <authorList>
            <person name="Zhirakovskaya E."/>
        </authorList>
    </citation>
    <scope>NUCLEOTIDE SEQUENCE</scope>
</reference>
<gene>
    <name evidence="1" type="ORF">MNBD_GAMMA12-587</name>
</gene>
<proteinExistence type="predicted"/>
<evidence type="ECO:0000313" key="1">
    <source>
        <dbReference type="EMBL" id="VAW82651.1"/>
    </source>
</evidence>
<dbReference type="AlphaFoldDB" id="A0A3B0YT53"/>